<comment type="caution">
    <text evidence="2">The sequence shown here is derived from an EMBL/GenBank/DDBJ whole genome shotgun (WGS) entry which is preliminary data.</text>
</comment>
<dbReference type="EMBL" id="SNRW01007489">
    <property type="protein sequence ID" value="KAA6381159.1"/>
    <property type="molecule type" value="Genomic_DNA"/>
</dbReference>
<evidence type="ECO:0000256" key="1">
    <source>
        <dbReference type="SAM" id="MobiDB-lite"/>
    </source>
</evidence>
<reference evidence="2 3" key="1">
    <citation type="submission" date="2019-03" db="EMBL/GenBank/DDBJ databases">
        <title>Single cell metagenomics reveals metabolic interactions within the superorganism composed of flagellate Streblomastix strix and complex community of Bacteroidetes bacteria on its surface.</title>
        <authorList>
            <person name="Treitli S.C."/>
            <person name="Kolisko M."/>
            <person name="Husnik F."/>
            <person name="Keeling P."/>
            <person name="Hampl V."/>
        </authorList>
    </citation>
    <scope>NUCLEOTIDE SEQUENCE [LARGE SCALE GENOMIC DNA]</scope>
    <source>
        <strain evidence="2">ST1C</strain>
    </source>
</reference>
<sequence>MSKKGKKRYQSESSSDFLSEHSSNPEWRQQMKTKKGQRQINKQKYDPAAAAKVPDIILASGRKLRMGMTEAEKSSFEDEIVRLDPSIRPVDATAGVLGLKNRAARRIVYGGGFPNSLLQDLYETKLRVNNEGRLIQEKYLENADRYTENINARRDQPSMNLGSRRPVVTEEQQLNELLNFGSHRQKEKESQSLNQQFPSESQEDLGQSSMFQDQPPEITVVQEKLTEKQRQAIQKDILKSENLNTVYDIGALDWVRPPINDIYNRNPFETYETGYKYDALGNPQAYMKIDAPLGRKKQIKMKKNYIPTSQLISTSTAQEKLAQNLSGKPKKKKTKK</sequence>
<evidence type="ECO:0000313" key="3">
    <source>
        <dbReference type="Proteomes" id="UP000324800"/>
    </source>
</evidence>
<dbReference type="Proteomes" id="UP000324800">
    <property type="component" value="Unassembled WGS sequence"/>
</dbReference>
<proteinExistence type="predicted"/>
<accession>A0A5J4VFJ4</accession>
<organism evidence="2 3">
    <name type="scientific">Streblomastix strix</name>
    <dbReference type="NCBI Taxonomy" id="222440"/>
    <lineage>
        <taxon>Eukaryota</taxon>
        <taxon>Metamonada</taxon>
        <taxon>Preaxostyla</taxon>
        <taxon>Oxymonadida</taxon>
        <taxon>Streblomastigidae</taxon>
        <taxon>Streblomastix</taxon>
    </lineage>
</organism>
<feature type="compositionally biased region" description="Polar residues" evidence="1">
    <location>
        <begin position="191"/>
        <end position="210"/>
    </location>
</feature>
<feature type="region of interest" description="Disordered" evidence="1">
    <location>
        <begin position="1"/>
        <end position="49"/>
    </location>
</feature>
<protein>
    <submittedName>
        <fullName evidence="2">Uncharacterized protein</fullName>
    </submittedName>
</protein>
<feature type="compositionally biased region" description="Low complexity" evidence="1">
    <location>
        <begin position="11"/>
        <end position="22"/>
    </location>
</feature>
<name>A0A5J4VFJ4_9EUKA</name>
<feature type="region of interest" description="Disordered" evidence="1">
    <location>
        <begin position="183"/>
        <end position="210"/>
    </location>
</feature>
<gene>
    <name evidence="2" type="ORF">EZS28_023315</name>
</gene>
<dbReference type="AlphaFoldDB" id="A0A5J4VFJ4"/>
<evidence type="ECO:0000313" key="2">
    <source>
        <dbReference type="EMBL" id="KAA6381159.1"/>
    </source>
</evidence>